<dbReference type="STRING" id="317018.AVL63_09785"/>
<evidence type="ECO:0000313" key="5">
    <source>
        <dbReference type="Proteomes" id="UP000546252"/>
    </source>
</evidence>
<sequence>MQTASPIGTPRDLSLDTALLAELEWTPDLDASPWVPDIDLHRDVERALNASTVAPRTVTAEVRHRHVTLSGEVDWDFQRDAAAQAIQDLRGVASLDNQVQLIPGSAVVNSERRLRSAMLRNPQLDPRHVTVTILKGTAILTGHVNSLEEKKQAGLATGVCPDVTRVENRLLVRPY</sequence>
<reference evidence="3 5" key="3">
    <citation type="submission" date="2020-08" db="EMBL/GenBank/DDBJ databases">
        <title>Sequencing the genomes of 1000 actinobacteria strains.</title>
        <authorList>
            <person name="Klenk H.-P."/>
        </authorList>
    </citation>
    <scope>NUCLEOTIDE SEQUENCE [LARGE SCALE GENOMIC DNA]</scope>
    <source>
        <strain evidence="3 5">DSM 19081</strain>
    </source>
</reference>
<dbReference type="InterPro" id="IPR051686">
    <property type="entry name" value="Lipoprotein_DolP"/>
</dbReference>
<evidence type="ECO:0000313" key="3">
    <source>
        <dbReference type="EMBL" id="MBA8922527.1"/>
    </source>
</evidence>
<dbReference type="Gene3D" id="3.30.1340.30">
    <property type="match status" value="2"/>
</dbReference>
<evidence type="ECO:0000313" key="2">
    <source>
        <dbReference type="EMBL" id="KUG60622.1"/>
    </source>
</evidence>
<dbReference type="Pfam" id="PF04972">
    <property type="entry name" value="BON"/>
    <property type="match status" value="2"/>
</dbReference>
<protein>
    <submittedName>
        <fullName evidence="3">Osmotically-inducible protein OsmY</fullName>
    </submittedName>
</protein>
<name>A0A0W8IKT6_9MICC</name>
<dbReference type="PANTHER" id="PTHR34606:SF15">
    <property type="entry name" value="BON DOMAIN-CONTAINING PROTEIN"/>
    <property type="match status" value="1"/>
</dbReference>
<evidence type="ECO:0000313" key="4">
    <source>
        <dbReference type="Proteomes" id="UP000054023"/>
    </source>
</evidence>
<reference evidence="2" key="1">
    <citation type="submission" date="2015-12" db="EMBL/GenBank/DDBJ databases">
        <authorList>
            <person name="Shamseldin A."/>
            <person name="Moawad H."/>
            <person name="Abd El-Rahim W.M."/>
            <person name="Sadowsky M.J."/>
        </authorList>
    </citation>
    <scope>NUCLEOTIDE SEQUENCE [LARGE SCALE GENOMIC DNA]</scope>
    <source>
        <strain evidence="2">CD08_7</strain>
    </source>
</reference>
<dbReference type="InterPro" id="IPR007055">
    <property type="entry name" value="BON_dom"/>
</dbReference>
<dbReference type="EMBL" id="JACJIH010000001">
    <property type="protein sequence ID" value="MBA8922527.1"/>
    <property type="molecule type" value="Genomic_DNA"/>
</dbReference>
<gene>
    <name evidence="2" type="ORF">AVL63_09785</name>
    <name evidence="3" type="ORF">HNR24_002460</name>
</gene>
<proteinExistence type="predicted"/>
<dbReference type="RefSeq" id="WP_058887597.1">
    <property type="nucleotide sequence ID" value="NZ_BAAAKT010000001.1"/>
</dbReference>
<feature type="domain" description="BON" evidence="1">
    <location>
        <begin position="106"/>
        <end position="174"/>
    </location>
</feature>
<feature type="domain" description="BON" evidence="1">
    <location>
        <begin position="36"/>
        <end position="103"/>
    </location>
</feature>
<organism evidence="2 4">
    <name type="scientific">Nesterenkonia jeotgali</name>
    <dbReference type="NCBI Taxonomy" id="317018"/>
    <lineage>
        <taxon>Bacteria</taxon>
        <taxon>Bacillati</taxon>
        <taxon>Actinomycetota</taxon>
        <taxon>Actinomycetes</taxon>
        <taxon>Micrococcales</taxon>
        <taxon>Micrococcaceae</taxon>
        <taxon>Nesterenkonia</taxon>
    </lineage>
</organism>
<dbReference type="AlphaFoldDB" id="A0A0W8IKT6"/>
<accession>A0A0W8IKT6</accession>
<dbReference type="EMBL" id="LQBM01000001">
    <property type="protein sequence ID" value="KUG60622.1"/>
    <property type="molecule type" value="Genomic_DNA"/>
</dbReference>
<dbReference type="Proteomes" id="UP000054023">
    <property type="component" value="Unassembled WGS sequence"/>
</dbReference>
<comment type="caution">
    <text evidence="2">The sequence shown here is derived from an EMBL/GenBank/DDBJ whole genome shotgun (WGS) entry which is preliminary data.</text>
</comment>
<dbReference type="Proteomes" id="UP000546252">
    <property type="component" value="Unassembled WGS sequence"/>
</dbReference>
<reference evidence="4" key="2">
    <citation type="submission" date="2015-12" db="EMBL/GenBank/DDBJ databases">
        <authorList>
            <person name="Nair G.R."/>
            <person name="Kaur G."/>
            <person name="Mayilraj S."/>
        </authorList>
    </citation>
    <scope>NUCLEOTIDE SEQUENCE [LARGE SCALE GENOMIC DNA]</scope>
    <source>
        <strain evidence="4">CD08_7</strain>
    </source>
</reference>
<evidence type="ECO:0000259" key="1">
    <source>
        <dbReference type="PROSITE" id="PS50914"/>
    </source>
</evidence>
<keyword evidence="4" id="KW-1185">Reference proteome</keyword>
<dbReference type="PANTHER" id="PTHR34606">
    <property type="entry name" value="BON DOMAIN-CONTAINING PROTEIN"/>
    <property type="match status" value="1"/>
</dbReference>
<dbReference type="PROSITE" id="PS50914">
    <property type="entry name" value="BON"/>
    <property type="match status" value="2"/>
</dbReference>